<comment type="subcellular location">
    <subcellularLocation>
        <location evidence="1">Membrane</location>
        <topology evidence="1">Multi-pass membrane protein</topology>
    </subcellularLocation>
</comment>
<evidence type="ECO:0000256" key="6">
    <source>
        <dbReference type="SAM" id="Phobius"/>
    </source>
</evidence>
<dbReference type="EMBL" id="JACIEM010000002">
    <property type="protein sequence ID" value="MBB4003018.1"/>
    <property type="molecule type" value="Genomic_DNA"/>
</dbReference>
<name>A0A7W6MPJ7_9HYPH</name>
<dbReference type="Pfam" id="PF01594">
    <property type="entry name" value="AI-2E_transport"/>
    <property type="match status" value="1"/>
</dbReference>
<organism evidence="7 8">
    <name type="scientific">Aurantimonas endophytica</name>
    <dbReference type="NCBI Taxonomy" id="1522175"/>
    <lineage>
        <taxon>Bacteria</taxon>
        <taxon>Pseudomonadati</taxon>
        <taxon>Pseudomonadota</taxon>
        <taxon>Alphaproteobacteria</taxon>
        <taxon>Hyphomicrobiales</taxon>
        <taxon>Aurantimonadaceae</taxon>
        <taxon>Aurantimonas</taxon>
    </lineage>
</organism>
<proteinExistence type="inferred from homology"/>
<evidence type="ECO:0000256" key="1">
    <source>
        <dbReference type="ARBA" id="ARBA00004141"/>
    </source>
</evidence>
<accession>A0A7W6MPJ7</accession>
<gene>
    <name evidence="7" type="ORF">GGR03_002093</name>
</gene>
<dbReference type="InterPro" id="IPR002549">
    <property type="entry name" value="AI-2E-like"/>
</dbReference>
<evidence type="ECO:0000256" key="3">
    <source>
        <dbReference type="ARBA" id="ARBA00022692"/>
    </source>
</evidence>
<evidence type="ECO:0000313" key="7">
    <source>
        <dbReference type="EMBL" id="MBB4003018.1"/>
    </source>
</evidence>
<feature type="transmembrane region" description="Helical" evidence="6">
    <location>
        <begin position="29"/>
        <end position="49"/>
    </location>
</feature>
<sequence length="89" mass="9749">MIAVFACLNLIRFLVGSYVEPRVVGNRLSISPVVVLFSVFIWAYLWRVFGAFIGVPMTIAFLTFCAQHPASLGLAELLGSPEGKHSFTS</sequence>
<protein>
    <submittedName>
        <fullName evidence="7">Putative PurR-regulated permease PerM</fullName>
    </submittedName>
</protein>
<comment type="similarity">
    <text evidence="2">Belongs to the autoinducer-2 exporter (AI-2E) (TC 2.A.86) family.</text>
</comment>
<keyword evidence="5 6" id="KW-0472">Membrane</keyword>
<dbReference type="Proteomes" id="UP000588647">
    <property type="component" value="Unassembled WGS sequence"/>
</dbReference>
<evidence type="ECO:0000256" key="4">
    <source>
        <dbReference type="ARBA" id="ARBA00022989"/>
    </source>
</evidence>
<dbReference type="GO" id="GO:0016020">
    <property type="term" value="C:membrane"/>
    <property type="evidence" value="ECO:0007669"/>
    <property type="project" value="UniProtKB-SubCell"/>
</dbReference>
<reference evidence="7 8" key="1">
    <citation type="submission" date="2020-08" db="EMBL/GenBank/DDBJ databases">
        <title>Genomic Encyclopedia of Type Strains, Phase IV (KMG-IV): sequencing the most valuable type-strain genomes for metagenomic binning, comparative biology and taxonomic classification.</title>
        <authorList>
            <person name="Goeker M."/>
        </authorList>
    </citation>
    <scope>NUCLEOTIDE SEQUENCE [LARGE SCALE GENOMIC DNA]</scope>
    <source>
        <strain evidence="7 8">DSM 103570</strain>
    </source>
</reference>
<keyword evidence="3 6" id="KW-0812">Transmembrane</keyword>
<comment type="caution">
    <text evidence="7">The sequence shown here is derived from an EMBL/GenBank/DDBJ whole genome shotgun (WGS) entry which is preliminary data.</text>
</comment>
<evidence type="ECO:0000313" key="8">
    <source>
        <dbReference type="Proteomes" id="UP000588647"/>
    </source>
</evidence>
<evidence type="ECO:0000256" key="2">
    <source>
        <dbReference type="ARBA" id="ARBA00009773"/>
    </source>
</evidence>
<keyword evidence="4 6" id="KW-1133">Transmembrane helix</keyword>
<evidence type="ECO:0000256" key="5">
    <source>
        <dbReference type="ARBA" id="ARBA00023136"/>
    </source>
</evidence>
<dbReference type="AlphaFoldDB" id="A0A7W6MPJ7"/>
<keyword evidence="8" id="KW-1185">Reference proteome</keyword>